<dbReference type="GO" id="GO:0030672">
    <property type="term" value="C:synaptic vesicle membrane"/>
    <property type="evidence" value="ECO:0007669"/>
    <property type="project" value="TreeGrafter"/>
</dbReference>
<dbReference type="EMBL" id="BMAW01041543">
    <property type="protein sequence ID" value="GFS29197.1"/>
    <property type="molecule type" value="Genomic_DNA"/>
</dbReference>
<organism evidence="3 4">
    <name type="scientific">Nephila pilipes</name>
    <name type="common">Giant wood spider</name>
    <name type="synonym">Nephila maculata</name>
    <dbReference type="NCBI Taxonomy" id="299642"/>
    <lineage>
        <taxon>Eukaryota</taxon>
        <taxon>Metazoa</taxon>
        <taxon>Ecdysozoa</taxon>
        <taxon>Arthropoda</taxon>
        <taxon>Chelicerata</taxon>
        <taxon>Arachnida</taxon>
        <taxon>Araneae</taxon>
        <taxon>Araneomorphae</taxon>
        <taxon>Entelegynae</taxon>
        <taxon>Araneoidea</taxon>
        <taxon>Nephilidae</taxon>
        <taxon>Nephila</taxon>
    </lineage>
</organism>
<dbReference type="GO" id="GO:0017075">
    <property type="term" value="F:syntaxin-1 binding"/>
    <property type="evidence" value="ECO:0007669"/>
    <property type="project" value="TreeGrafter"/>
</dbReference>
<dbReference type="SUPFAM" id="SSF49562">
    <property type="entry name" value="C2 domain (Calcium/lipid-binding domain, CaLB)"/>
    <property type="match status" value="1"/>
</dbReference>
<dbReference type="PROSITE" id="PS50004">
    <property type="entry name" value="C2"/>
    <property type="match status" value="1"/>
</dbReference>
<accession>A0A8X6K7E4</accession>
<dbReference type="Gene3D" id="2.60.40.150">
    <property type="entry name" value="C2 domain"/>
    <property type="match status" value="1"/>
</dbReference>
<protein>
    <recommendedName>
        <fullName evidence="2">C2 domain-containing protein</fullName>
    </recommendedName>
</protein>
<dbReference type="GO" id="GO:0099525">
    <property type="term" value="P:presynaptic dense core vesicle exocytosis"/>
    <property type="evidence" value="ECO:0007669"/>
    <property type="project" value="TreeGrafter"/>
</dbReference>
<sequence>MSLLCVTVKRAALVGTPSQFNTYVTLKLQNVKSTTASMKGNEPEWEIDFIFETNRMDIGLIIEVWNKGMLWDKLLGLQWLPLTRIKYTNESGEGQWLSLDQELVMENGEVVGTKVPTGHSLLLEAHFELPCEDLEDEELMKKLDYLNVILGNEISSLREQDRRHNFSLNSGISEDSDYTSDVSYPTVQHPSASVHHPNSSASQFGGAAEITRRASEYPSSRNGDRAKYIEPGNSYETDYDNLPYNSRDRNDYLDRNSISEDPLYYNSRPNRRMNSHSTDRSRSTRSTSGYDNSLSLDYESDMRYSFETDRSSRHCHWDEDTIDNETDKKNLERFQRSDRRRSLERQTGFDESVHDRFVEHYNPEEYGYRDSTETYPQSSFESYPSFREDSVSTDWEKGSRYTPLPSFSEQDSYYMSQWDGEPEPPPPTTGKIAGKYIPDEPRTDWSKVNGTVGGRGSRHAPEPEEWRNDSTSSDWKKRSLESEWSKDSADWRKESPPPDWNQETPPPVIKVPKQVRKGWVDDTPPVPERVSPEAVKPVDRWGTHPVEPVKGNDQWNGHPAKSSKDIDQWNGHPAKSSKDIDQWNGLPAKPVKDVDQWNGHSMKPTKDIDQWNGHSMKPTKDIDQWNGHSAKPAKDSADRWNSHPVEPAKEPDRWNNHPPQPTKDFDRWNEEPAEIPLQSSDRWSNKGLEPAKTAERRNSHSVVPTIKSNEKWNGHTAEVKNEDRWNEHSVKSKNGDRWKAGPEPVKNEERWDSNGTTEPVRNAERWKSHADSTKNGWSEETIVQEDWADEEMTDHQMDAIISEWQDDNERNEWLPNEEEYEKDLPKPEYPEIQVKEPPEIKEELESDINFKPPPSPREPIEFETSLTLTVDLSEVDRTRDRRPSVMSTKGPIDVPLLDLSGSMMAVAAQQEVPQLPLDEDDPTMSRAKKRWINAFNKIVAQLNEVSFILDSSVEKQWAQFMWCRQVTDAISLKSKVTSVSDSLLTYFDPLEELAYLKMFFCMDY</sequence>
<dbReference type="GO" id="GO:0098831">
    <property type="term" value="C:presynaptic active zone cytoplasmic component"/>
    <property type="evidence" value="ECO:0007669"/>
    <property type="project" value="TreeGrafter"/>
</dbReference>
<dbReference type="FunFam" id="2.60.40.150:FF:000031">
    <property type="entry name" value="Protein unc-13 homolog B"/>
    <property type="match status" value="1"/>
</dbReference>
<dbReference type="InterPro" id="IPR027080">
    <property type="entry name" value="Unc-13"/>
</dbReference>
<gene>
    <name evidence="3" type="primary">unc-13</name>
    <name evidence="3" type="ORF">NPIL_655761</name>
</gene>
<evidence type="ECO:0000313" key="3">
    <source>
        <dbReference type="EMBL" id="GFS29197.1"/>
    </source>
</evidence>
<reference evidence="3" key="1">
    <citation type="submission" date="2020-08" db="EMBL/GenBank/DDBJ databases">
        <title>Multicomponent nature underlies the extraordinary mechanical properties of spider dragline silk.</title>
        <authorList>
            <person name="Kono N."/>
            <person name="Nakamura H."/>
            <person name="Mori M."/>
            <person name="Yoshida Y."/>
            <person name="Ohtoshi R."/>
            <person name="Malay A.D."/>
            <person name="Moran D.A.P."/>
            <person name="Tomita M."/>
            <person name="Numata K."/>
            <person name="Arakawa K."/>
        </authorList>
    </citation>
    <scope>NUCLEOTIDE SEQUENCE</scope>
</reference>
<evidence type="ECO:0000256" key="1">
    <source>
        <dbReference type="SAM" id="MobiDB-lite"/>
    </source>
</evidence>
<dbReference type="GO" id="GO:0019992">
    <property type="term" value="F:diacylglycerol binding"/>
    <property type="evidence" value="ECO:0007669"/>
    <property type="project" value="InterPro"/>
</dbReference>
<dbReference type="GO" id="GO:0043195">
    <property type="term" value="C:terminal bouton"/>
    <property type="evidence" value="ECO:0007669"/>
    <property type="project" value="TreeGrafter"/>
</dbReference>
<dbReference type="GO" id="GO:0042734">
    <property type="term" value="C:presynaptic membrane"/>
    <property type="evidence" value="ECO:0007669"/>
    <property type="project" value="TreeGrafter"/>
</dbReference>
<feature type="region of interest" description="Disordered" evidence="1">
    <location>
        <begin position="364"/>
        <end position="385"/>
    </location>
</feature>
<feature type="compositionally biased region" description="Basic and acidic residues" evidence="1">
    <location>
        <begin position="459"/>
        <end position="496"/>
    </location>
</feature>
<name>A0A8X6K7E4_NEPPI</name>
<dbReference type="PANTHER" id="PTHR10480">
    <property type="entry name" value="PROTEIN UNC-13 HOMOLOG"/>
    <property type="match status" value="1"/>
</dbReference>
<feature type="compositionally biased region" description="Basic and acidic residues" evidence="1">
    <location>
        <begin position="708"/>
        <end position="752"/>
    </location>
</feature>
<keyword evidence="4" id="KW-1185">Reference proteome</keyword>
<feature type="compositionally biased region" description="Basic and acidic residues" evidence="1">
    <location>
        <begin position="246"/>
        <end position="258"/>
    </location>
</feature>
<feature type="region of interest" description="Disordered" evidence="1">
    <location>
        <begin position="168"/>
        <end position="294"/>
    </location>
</feature>
<feature type="compositionally biased region" description="Polar residues" evidence="1">
    <location>
        <begin position="373"/>
        <end position="382"/>
    </location>
</feature>
<dbReference type="GO" id="GO:0016082">
    <property type="term" value="P:synaptic vesicle priming"/>
    <property type="evidence" value="ECO:0007669"/>
    <property type="project" value="TreeGrafter"/>
</dbReference>
<dbReference type="GO" id="GO:0035249">
    <property type="term" value="P:synaptic transmission, glutamatergic"/>
    <property type="evidence" value="ECO:0007669"/>
    <property type="project" value="TreeGrafter"/>
</dbReference>
<proteinExistence type="predicted"/>
<dbReference type="GO" id="GO:0005516">
    <property type="term" value="F:calmodulin binding"/>
    <property type="evidence" value="ECO:0007669"/>
    <property type="project" value="TreeGrafter"/>
</dbReference>
<dbReference type="OrthoDB" id="5831756at2759"/>
<dbReference type="InterPro" id="IPR000008">
    <property type="entry name" value="C2_dom"/>
</dbReference>
<feature type="domain" description="C2" evidence="2">
    <location>
        <begin position="1"/>
        <end position="97"/>
    </location>
</feature>
<dbReference type="SMART" id="SM00239">
    <property type="entry name" value="C2"/>
    <property type="match status" value="1"/>
</dbReference>
<feature type="compositionally biased region" description="Basic and acidic residues" evidence="1">
    <location>
        <begin position="761"/>
        <end position="772"/>
    </location>
</feature>
<dbReference type="GO" id="GO:0061789">
    <property type="term" value="P:dense core granule priming"/>
    <property type="evidence" value="ECO:0007669"/>
    <property type="project" value="TreeGrafter"/>
</dbReference>
<dbReference type="GO" id="GO:0031594">
    <property type="term" value="C:neuromuscular junction"/>
    <property type="evidence" value="ECO:0007669"/>
    <property type="project" value="TreeGrafter"/>
</dbReference>
<dbReference type="GO" id="GO:0016081">
    <property type="term" value="P:synaptic vesicle docking"/>
    <property type="evidence" value="ECO:0007669"/>
    <property type="project" value="TreeGrafter"/>
</dbReference>
<dbReference type="AlphaFoldDB" id="A0A8X6K7E4"/>
<feature type="region of interest" description="Disordered" evidence="1">
    <location>
        <begin position="415"/>
        <end position="780"/>
    </location>
</feature>
<evidence type="ECO:0000259" key="2">
    <source>
        <dbReference type="PROSITE" id="PS50004"/>
    </source>
</evidence>
<dbReference type="Proteomes" id="UP000887013">
    <property type="component" value="Unassembled WGS sequence"/>
</dbReference>
<feature type="compositionally biased region" description="Polar residues" evidence="1">
    <location>
        <begin position="168"/>
        <end position="203"/>
    </location>
</feature>
<comment type="caution">
    <text evidence="3">The sequence shown here is derived from an EMBL/GenBank/DDBJ whole genome shotgun (WGS) entry which is preliminary data.</text>
</comment>
<evidence type="ECO:0000313" key="4">
    <source>
        <dbReference type="Proteomes" id="UP000887013"/>
    </source>
</evidence>
<dbReference type="InterPro" id="IPR035892">
    <property type="entry name" value="C2_domain_sf"/>
</dbReference>
<dbReference type="PANTHER" id="PTHR10480:SF12">
    <property type="entry name" value="UNC-13, ISOFORM E"/>
    <property type="match status" value="1"/>
</dbReference>
<feature type="compositionally biased region" description="Basic and acidic residues" evidence="1">
    <location>
        <begin position="632"/>
        <end position="655"/>
    </location>
</feature>